<protein>
    <submittedName>
        <fullName evidence="8">DoxX family protein</fullName>
    </submittedName>
</protein>
<dbReference type="PANTHER" id="PTHR33452">
    <property type="entry name" value="OXIDOREDUCTASE CATD-RELATED"/>
    <property type="match status" value="1"/>
</dbReference>
<gene>
    <name evidence="8" type="ORF">N5C08_12610</name>
</gene>
<evidence type="ECO:0000256" key="4">
    <source>
        <dbReference type="ARBA" id="ARBA00022692"/>
    </source>
</evidence>
<name>A0ABY6AER5_9PSED</name>
<dbReference type="PANTHER" id="PTHR33452:SF1">
    <property type="entry name" value="INNER MEMBRANE PROTEIN YPHA-RELATED"/>
    <property type="match status" value="1"/>
</dbReference>
<evidence type="ECO:0000256" key="7">
    <source>
        <dbReference type="SAM" id="Phobius"/>
    </source>
</evidence>
<evidence type="ECO:0000256" key="1">
    <source>
        <dbReference type="ARBA" id="ARBA00004651"/>
    </source>
</evidence>
<comment type="similarity">
    <text evidence="2">Belongs to the DoxX family.</text>
</comment>
<proteinExistence type="inferred from homology"/>
<dbReference type="RefSeq" id="WP_207869874.1">
    <property type="nucleotide sequence ID" value="NZ_CP104557.1"/>
</dbReference>
<dbReference type="InterPro" id="IPR051907">
    <property type="entry name" value="DoxX-like_oxidoreductase"/>
</dbReference>
<accession>A0ABY6AER5</accession>
<dbReference type="EMBL" id="CP104557">
    <property type="protein sequence ID" value="UXH37846.1"/>
    <property type="molecule type" value="Genomic_DNA"/>
</dbReference>
<feature type="transmembrane region" description="Helical" evidence="7">
    <location>
        <begin position="95"/>
        <end position="116"/>
    </location>
</feature>
<sequence>MDIARPPLHGSGLRRRWNRLAELLQHRLSDALLCLVARFGIASTFFLSGRTKVEGLLSITPSTYELFRTEYMLPLLPPHIAAHLATYAEHFFPMLLVLGLFTRLSALALLGMTTVIEVFVYPDAWPTHLVWAGLLLLLIGRGGGSCSLDRVLGIR</sequence>
<organism evidence="8 9">
    <name type="scientific">Pseudomonas promysalinigenes</name>
    <dbReference type="NCBI Taxonomy" id="485898"/>
    <lineage>
        <taxon>Bacteria</taxon>
        <taxon>Pseudomonadati</taxon>
        <taxon>Pseudomonadota</taxon>
        <taxon>Gammaproteobacteria</taxon>
        <taxon>Pseudomonadales</taxon>
        <taxon>Pseudomonadaceae</taxon>
        <taxon>Pseudomonas</taxon>
    </lineage>
</organism>
<evidence type="ECO:0000313" key="9">
    <source>
        <dbReference type="Proteomes" id="UP001064504"/>
    </source>
</evidence>
<keyword evidence="3" id="KW-1003">Cell membrane</keyword>
<keyword evidence="5 7" id="KW-1133">Transmembrane helix</keyword>
<reference evidence="8" key="1">
    <citation type="submission" date="2022-09" db="EMBL/GenBank/DDBJ databases">
        <title>Complete genome sequence of Pseudomonas promysalinigenes strain RL-WG26, a newly isolated PGPR with the potential for plant salinity stress alleviation.</title>
        <authorList>
            <person name="Ren L."/>
            <person name="Wang G."/>
            <person name="Hu H."/>
        </authorList>
    </citation>
    <scope>NUCLEOTIDE SEQUENCE</scope>
    <source>
        <strain evidence="8">RL-WG26</strain>
    </source>
</reference>
<keyword evidence="6 7" id="KW-0472">Membrane</keyword>
<evidence type="ECO:0000256" key="2">
    <source>
        <dbReference type="ARBA" id="ARBA00006679"/>
    </source>
</evidence>
<evidence type="ECO:0000313" key="8">
    <source>
        <dbReference type="EMBL" id="UXH37846.1"/>
    </source>
</evidence>
<keyword evidence="9" id="KW-1185">Reference proteome</keyword>
<evidence type="ECO:0000256" key="5">
    <source>
        <dbReference type="ARBA" id="ARBA00022989"/>
    </source>
</evidence>
<evidence type="ECO:0000256" key="3">
    <source>
        <dbReference type="ARBA" id="ARBA00022475"/>
    </source>
</evidence>
<feature type="transmembrane region" description="Helical" evidence="7">
    <location>
        <begin position="128"/>
        <end position="148"/>
    </location>
</feature>
<dbReference type="InterPro" id="IPR032808">
    <property type="entry name" value="DoxX"/>
</dbReference>
<evidence type="ECO:0000256" key="6">
    <source>
        <dbReference type="ARBA" id="ARBA00023136"/>
    </source>
</evidence>
<dbReference type="Pfam" id="PF07681">
    <property type="entry name" value="DoxX"/>
    <property type="match status" value="1"/>
</dbReference>
<comment type="subcellular location">
    <subcellularLocation>
        <location evidence="1">Cell membrane</location>
        <topology evidence="1">Multi-pass membrane protein</topology>
    </subcellularLocation>
</comment>
<dbReference type="Proteomes" id="UP001064504">
    <property type="component" value="Chromosome"/>
</dbReference>
<keyword evidence="4 7" id="KW-0812">Transmembrane</keyword>